<accession>A0A1X7JTA1</accession>
<keyword evidence="3" id="KW-0560">Oxidoreductase</keyword>
<dbReference type="Gene3D" id="3.20.20.70">
    <property type="entry name" value="Aldolase class I"/>
    <property type="match status" value="1"/>
</dbReference>
<sequence>MILIHLHPTSKALKGERVMDMAVLQIGSHRPKYPLIQGGMGVMVSGPKLAGAVARSGAIGTIASVGLAAAHPDFTGRNYFETNQKAIKDYLAEAREIAGPEGILAVNCMVALTDYELHVRASCEGGANVIISGAGLPLKLPEYTRDYPDVALVPIVSSTKAAQLIMRRWQKTYGKAPDGFVVETPLYAGGHLGARDEAMVTDPALSLETVVPELVAFLKEEGLDIPVIAAGGIWDREDILKAFSLGARGVQMGTRFASTEEGDADIRFKQAYVDAKEEDVVLIQSPAGLPGRALRSPMVDRYLKGEVDSKPCIANCLTHCRYKKEKQTFCIAQALVEAYRGNWEQGLFFCGSNVTKVTEIERVEDIIQSLFGE</sequence>
<dbReference type="EMBL" id="FXBB01000016">
    <property type="protein sequence ID" value="SMG31507.1"/>
    <property type="molecule type" value="Genomic_DNA"/>
</dbReference>
<dbReference type="GO" id="GO:0018580">
    <property type="term" value="F:nitronate monooxygenase activity"/>
    <property type="evidence" value="ECO:0007669"/>
    <property type="project" value="InterPro"/>
</dbReference>
<proteinExistence type="predicted"/>
<keyword evidence="5" id="KW-1185">Reference proteome</keyword>
<keyword evidence="4" id="KW-0503">Monooxygenase</keyword>
<reference evidence="5" key="1">
    <citation type="submission" date="2017-04" db="EMBL/GenBank/DDBJ databases">
        <authorList>
            <person name="Varghese N."/>
            <person name="Submissions S."/>
        </authorList>
    </citation>
    <scope>NUCLEOTIDE SEQUENCE [LARGE SCALE GENOMIC DNA]</scope>
    <source>
        <strain evidence="5">USBA 82</strain>
    </source>
</reference>
<dbReference type="PANTHER" id="PTHR32332">
    <property type="entry name" value="2-NITROPROPANE DIOXYGENASE"/>
    <property type="match status" value="1"/>
</dbReference>
<dbReference type="SUPFAM" id="SSF51412">
    <property type="entry name" value="Inosine monophosphate dehydrogenase (IMPDH)"/>
    <property type="match status" value="1"/>
</dbReference>
<dbReference type="Pfam" id="PF03060">
    <property type="entry name" value="NMO"/>
    <property type="match status" value="1"/>
</dbReference>
<evidence type="ECO:0000313" key="5">
    <source>
        <dbReference type="Proteomes" id="UP000193355"/>
    </source>
</evidence>
<organism evidence="4 5">
    <name type="scientific">Dethiosulfovibrio salsuginis</name>
    <dbReference type="NCBI Taxonomy" id="561720"/>
    <lineage>
        <taxon>Bacteria</taxon>
        <taxon>Thermotogati</taxon>
        <taxon>Synergistota</taxon>
        <taxon>Synergistia</taxon>
        <taxon>Synergistales</taxon>
        <taxon>Dethiosulfovibrionaceae</taxon>
        <taxon>Dethiosulfovibrio</taxon>
    </lineage>
</organism>
<dbReference type="STRING" id="561720.SAMN06275492_11616"/>
<gene>
    <name evidence="4" type="ORF">SAMN06275492_11616</name>
</gene>
<evidence type="ECO:0000256" key="3">
    <source>
        <dbReference type="ARBA" id="ARBA00023002"/>
    </source>
</evidence>
<dbReference type="PANTHER" id="PTHR32332:SF18">
    <property type="entry name" value="2-NITROPROPANE DIOXYGENASE"/>
    <property type="match status" value="1"/>
</dbReference>
<evidence type="ECO:0000256" key="1">
    <source>
        <dbReference type="ARBA" id="ARBA00022630"/>
    </source>
</evidence>
<dbReference type="AlphaFoldDB" id="A0A1X7JTA1"/>
<keyword evidence="1" id="KW-0285">Flavoprotein</keyword>
<evidence type="ECO:0000256" key="2">
    <source>
        <dbReference type="ARBA" id="ARBA00022643"/>
    </source>
</evidence>
<dbReference type="Proteomes" id="UP000193355">
    <property type="component" value="Unassembled WGS sequence"/>
</dbReference>
<protein>
    <submittedName>
        <fullName evidence="4">Nitronate monooxygenase</fullName>
    </submittedName>
</protein>
<dbReference type="InterPro" id="IPR004136">
    <property type="entry name" value="NMO"/>
</dbReference>
<evidence type="ECO:0000313" key="4">
    <source>
        <dbReference type="EMBL" id="SMG31507.1"/>
    </source>
</evidence>
<dbReference type="InterPro" id="IPR013785">
    <property type="entry name" value="Aldolase_TIM"/>
</dbReference>
<name>A0A1X7JTA1_9BACT</name>
<dbReference type="CDD" id="cd04730">
    <property type="entry name" value="NPD_like"/>
    <property type="match status" value="1"/>
</dbReference>
<keyword evidence="2" id="KW-0288">FMN</keyword>